<reference evidence="2 3" key="1">
    <citation type="submission" date="2015-01" db="EMBL/GenBank/DDBJ databases">
        <title>Evolution of Trichinella species and genotypes.</title>
        <authorList>
            <person name="Korhonen P.K."/>
            <person name="Edoardo P."/>
            <person name="Giuseppe L.R."/>
            <person name="Gasser R.B."/>
        </authorList>
    </citation>
    <scope>NUCLEOTIDE SEQUENCE [LARGE SCALE GENOMIC DNA]</scope>
    <source>
        <strain evidence="2">ISS417</strain>
    </source>
</reference>
<keyword evidence="1" id="KW-0812">Transmembrane</keyword>
<dbReference type="AlphaFoldDB" id="A0A0V0U5W6"/>
<sequence>MAMQQALLLEQRTAELSVALIFLHSPNTYFIIYHFVVCAALLNFIFHSHRRGQMRSLSIFTVFCSTETFFDD</sequence>
<gene>
    <name evidence="2" type="ORF">T05_1379</name>
</gene>
<evidence type="ECO:0000313" key="3">
    <source>
        <dbReference type="Proteomes" id="UP000055048"/>
    </source>
</evidence>
<keyword evidence="1" id="KW-1133">Transmembrane helix</keyword>
<dbReference type="Proteomes" id="UP000055048">
    <property type="component" value="Unassembled WGS sequence"/>
</dbReference>
<name>A0A0V0U5W6_9BILA</name>
<evidence type="ECO:0000313" key="2">
    <source>
        <dbReference type="EMBL" id="KRX46557.1"/>
    </source>
</evidence>
<proteinExistence type="predicted"/>
<keyword evidence="3" id="KW-1185">Reference proteome</keyword>
<comment type="caution">
    <text evidence="2">The sequence shown here is derived from an EMBL/GenBank/DDBJ whole genome shotgun (WGS) entry which is preliminary data.</text>
</comment>
<accession>A0A0V0U5W6</accession>
<keyword evidence="1" id="KW-0472">Membrane</keyword>
<protein>
    <submittedName>
        <fullName evidence="2">Uncharacterized protein</fullName>
    </submittedName>
</protein>
<feature type="transmembrane region" description="Helical" evidence="1">
    <location>
        <begin position="28"/>
        <end position="46"/>
    </location>
</feature>
<dbReference type="EMBL" id="JYDJ01000056">
    <property type="protein sequence ID" value="KRX46557.1"/>
    <property type="molecule type" value="Genomic_DNA"/>
</dbReference>
<evidence type="ECO:0000256" key="1">
    <source>
        <dbReference type="SAM" id="Phobius"/>
    </source>
</evidence>
<organism evidence="2 3">
    <name type="scientific">Trichinella murrelli</name>
    <dbReference type="NCBI Taxonomy" id="144512"/>
    <lineage>
        <taxon>Eukaryota</taxon>
        <taxon>Metazoa</taxon>
        <taxon>Ecdysozoa</taxon>
        <taxon>Nematoda</taxon>
        <taxon>Enoplea</taxon>
        <taxon>Dorylaimia</taxon>
        <taxon>Trichinellida</taxon>
        <taxon>Trichinellidae</taxon>
        <taxon>Trichinella</taxon>
    </lineage>
</organism>